<dbReference type="Pfam" id="PF11196">
    <property type="entry name" value="DUF2834"/>
    <property type="match status" value="1"/>
</dbReference>
<reference evidence="2 3" key="1">
    <citation type="submission" date="2016-03" db="EMBL/GenBank/DDBJ databases">
        <title>Choanephora cucurbitarum.</title>
        <authorList>
            <person name="Min B."/>
            <person name="Park H."/>
            <person name="Park J.-H."/>
            <person name="Shin H.-D."/>
            <person name="Choi I.-G."/>
        </authorList>
    </citation>
    <scope>NUCLEOTIDE SEQUENCE [LARGE SCALE GENOMIC DNA]</scope>
    <source>
        <strain evidence="2 3">KUS-F28377</strain>
    </source>
</reference>
<protein>
    <submittedName>
        <fullName evidence="2">Uncharacterized protein</fullName>
    </submittedName>
</protein>
<dbReference type="InterPro" id="IPR021362">
    <property type="entry name" value="DUF2834"/>
</dbReference>
<sequence length="308" mass="35105">MISAWTTKGTGIFFLLALISLAATWTYMFQFFFYSYRQWKATASYGLPVSLDSISLWLHDTSLFDSAWRQVSVGDWQWLWSHQLCSLTVSVWTPILAIEGHRRQIPFIWAYMLLGQVVAISFASSLAFAVILAYPASKEPSDDLLKRIVLCIVGGLGTVVLSPFVAKGEGFMLNLLTMHILLILPLFQTKTSSTKQPMVIMMIYVFASGANLMIYLQQWYQCLSSLSSFWPSTILEQLITVFFHHPAQSSISSDIVCMQLITMTWIWIHRRTPYALPLLVMTPLLSASVTLPLFFSLMEYQKQHKLKQ</sequence>
<keyword evidence="3" id="KW-1185">Reference proteome</keyword>
<dbReference type="InParanoid" id="A0A1C7NJ66"/>
<name>A0A1C7NJ66_9FUNG</name>
<organism evidence="2 3">
    <name type="scientific">Choanephora cucurbitarum</name>
    <dbReference type="NCBI Taxonomy" id="101091"/>
    <lineage>
        <taxon>Eukaryota</taxon>
        <taxon>Fungi</taxon>
        <taxon>Fungi incertae sedis</taxon>
        <taxon>Mucoromycota</taxon>
        <taxon>Mucoromycotina</taxon>
        <taxon>Mucoromycetes</taxon>
        <taxon>Mucorales</taxon>
        <taxon>Mucorineae</taxon>
        <taxon>Choanephoraceae</taxon>
        <taxon>Choanephoroideae</taxon>
        <taxon>Choanephora</taxon>
    </lineage>
</organism>
<keyword evidence="1" id="KW-0472">Membrane</keyword>
<gene>
    <name evidence="2" type="ORF">A0J61_03121</name>
</gene>
<dbReference type="OrthoDB" id="2126185at2759"/>
<feature type="transmembrane region" description="Helical" evidence="1">
    <location>
        <begin position="274"/>
        <end position="298"/>
    </location>
</feature>
<feature type="transmembrane region" description="Helical" evidence="1">
    <location>
        <begin position="144"/>
        <end position="165"/>
    </location>
</feature>
<feature type="transmembrane region" description="Helical" evidence="1">
    <location>
        <begin position="108"/>
        <end position="132"/>
    </location>
</feature>
<dbReference type="Proteomes" id="UP000093000">
    <property type="component" value="Unassembled WGS sequence"/>
</dbReference>
<dbReference type="EMBL" id="LUGH01000129">
    <property type="protein sequence ID" value="OBZ88829.1"/>
    <property type="molecule type" value="Genomic_DNA"/>
</dbReference>
<dbReference type="AlphaFoldDB" id="A0A1C7NJ66"/>
<evidence type="ECO:0000313" key="2">
    <source>
        <dbReference type="EMBL" id="OBZ88829.1"/>
    </source>
</evidence>
<evidence type="ECO:0000256" key="1">
    <source>
        <dbReference type="SAM" id="Phobius"/>
    </source>
</evidence>
<feature type="transmembrane region" description="Helical" evidence="1">
    <location>
        <begin position="199"/>
        <end position="216"/>
    </location>
</feature>
<keyword evidence="1" id="KW-0812">Transmembrane</keyword>
<accession>A0A1C7NJ66</accession>
<feature type="transmembrane region" description="Helical" evidence="1">
    <location>
        <begin position="12"/>
        <end position="34"/>
    </location>
</feature>
<proteinExistence type="predicted"/>
<feature type="transmembrane region" description="Helical" evidence="1">
    <location>
        <begin position="171"/>
        <end position="187"/>
    </location>
</feature>
<keyword evidence="1" id="KW-1133">Transmembrane helix</keyword>
<evidence type="ECO:0000313" key="3">
    <source>
        <dbReference type="Proteomes" id="UP000093000"/>
    </source>
</evidence>
<comment type="caution">
    <text evidence="2">The sequence shown here is derived from an EMBL/GenBank/DDBJ whole genome shotgun (WGS) entry which is preliminary data.</text>
</comment>